<dbReference type="InterPro" id="IPR011332">
    <property type="entry name" value="Ribosomal_zn-bd"/>
</dbReference>
<evidence type="ECO:0000256" key="1">
    <source>
        <dbReference type="ARBA" id="ARBA00010919"/>
    </source>
</evidence>
<name>A0A075FI95_9EURY</name>
<dbReference type="Gene3D" id="2.20.25.100">
    <property type="entry name" value="Zn-binding ribosomal proteins"/>
    <property type="match status" value="1"/>
</dbReference>
<comment type="similarity">
    <text evidence="1 5">Belongs to the eukaryotic ribosomal protein eS27 family.</text>
</comment>
<feature type="binding site" evidence="5">
    <location>
        <position position="30"/>
    </location>
    <ligand>
        <name>Zn(2+)</name>
        <dbReference type="ChEBI" id="CHEBI:29105"/>
    </ligand>
</feature>
<keyword evidence="5" id="KW-0479">Metal-binding</keyword>
<dbReference type="HAMAP" id="MF_00371">
    <property type="entry name" value="Ribosomal_eS27"/>
    <property type="match status" value="1"/>
</dbReference>
<feature type="binding site" evidence="5">
    <location>
        <position position="14"/>
    </location>
    <ligand>
        <name>Zn(2+)</name>
        <dbReference type="ChEBI" id="CHEBI:29105"/>
    </ligand>
</feature>
<feature type="zinc finger region" description="C4-type" evidence="5">
    <location>
        <begin position="11"/>
        <end position="33"/>
    </location>
</feature>
<comment type="cofactor">
    <cofactor evidence="5">
        <name>Zn(2+)</name>
        <dbReference type="ChEBI" id="CHEBI:29105"/>
    </cofactor>
    <text evidence="5">Binds 1 zinc ion per subunit.</text>
</comment>
<dbReference type="NCBIfam" id="NF001629">
    <property type="entry name" value="PRK00415.1"/>
    <property type="match status" value="1"/>
</dbReference>
<dbReference type="GO" id="GO:1990904">
    <property type="term" value="C:ribonucleoprotein complex"/>
    <property type="evidence" value="ECO:0007669"/>
    <property type="project" value="UniProtKB-KW"/>
</dbReference>
<feature type="binding site" evidence="5">
    <location>
        <position position="11"/>
    </location>
    <ligand>
        <name>Zn(2+)</name>
        <dbReference type="ChEBI" id="CHEBI:29105"/>
    </ligand>
</feature>
<dbReference type="SUPFAM" id="SSF57829">
    <property type="entry name" value="Zn-binding ribosomal proteins"/>
    <property type="match status" value="1"/>
</dbReference>
<gene>
    <name evidence="6" type="primary">RP-S27e</name>
    <name evidence="6" type="synonym">RPS27</name>
    <name evidence="5" type="synonym">rps27e</name>
</gene>
<evidence type="ECO:0000256" key="3">
    <source>
        <dbReference type="ARBA" id="ARBA00022980"/>
    </source>
</evidence>
<dbReference type="AlphaFoldDB" id="A0A075FI95"/>
<accession>A0A075FI95</accession>
<proteinExistence type="inferred from homology"/>
<dbReference type="InterPro" id="IPR000592">
    <property type="entry name" value="Ribosomal_eS27"/>
</dbReference>
<evidence type="ECO:0000256" key="2">
    <source>
        <dbReference type="ARBA" id="ARBA00022833"/>
    </source>
</evidence>
<dbReference type="GO" id="GO:0003735">
    <property type="term" value="F:structural constituent of ribosome"/>
    <property type="evidence" value="ECO:0007669"/>
    <property type="project" value="InterPro"/>
</dbReference>
<dbReference type="GO" id="GO:0008270">
    <property type="term" value="F:zinc ion binding"/>
    <property type="evidence" value="ECO:0007669"/>
    <property type="project" value="UniProtKB-UniRule"/>
</dbReference>
<dbReference type="GO" id="GO:0005840">
    <property type="term" value="C:ribosome"/>
    <property type="evidence" value="ECO:0007669"/>
    <property type="project" value="UniProtKB-KW"/>
</dbReference>
<reference evidence="6" key="1">
    <citation type="journal article" date="2014" name="Genome Biol. Evol.">
        <title>Pangenome evidence for extensive interdomain horizontal transfer affecting lineage core and shell genes in uncultured planktonic thaumarchaeota and euryarchaeota.</title>
        <authorList>
            <person name="Deschamps P."/>
            <person name="Zivanovic Y."/>
            <person name="Moreira D."/>
            <person name="Rodriguez-Valera F."/>
            <person name="Lopez-Garcia P."/>
        </authorList>
    </citation>
    <scope>NUCLEOTIDE SEQUENCE</scope>
</reference>
<dbReference type="GO" id="GO:0006412">
    <property type="term" value="P:translation"/>
    <property type="evidence" value="ECO:0007669"/>
    <property type="project" value="UniProtKB-UniRule"/>
</dbReference>
<dbReference type="Pfam" id="PF01667">
    <property type="entry name" value="Ribosomal_S27e"/>
    <property type="match status" value="1"/>
</dbReference>
<keyword evidence="5" id="KW-0863">Zinc-finger</keyword>
<protein>
    <recommendedName>
        <fullName evidence="5">Small ribosomal subunit protein eS27</fullName>
    </recommendedName>
</protein>
<comment type="subunit">
    <text evidence="5">Part of the 30S ribosomal subunit.</text>
</comment>
<evidence type="ECO:0000256" key="4">
    <source>
        <dbReference type="ARBA" id="ARBA00023274"/>
    </source>
</evidence>
<keyword evidence="2 5" id="KW-0862">Zinc</keyword>
<dbReference type="EMBL" id="KF900325">
    <property type="protein sequence ID" value="AIE91009.1"/>
    <property type="molecule type" value="Genomic_DNA"/>
</dbReference>
<evidence type="ECO:0000313" key="6">
    <source>
        <dbReference type="EMBL" id="AIE91009.1"/>
    </source>
</evidence>
<sequence length="57" mass="6008">MMAGRFLRVNCRDCGNEAIIFERASTSISCSICGATLARPAGGRADLTGSDIIDTLE</sequence>
<feature type="binding site" evidence="5">
    <location>
        <position position="33"/>
    </location>
    <ligand>
        <name>Zn(2+)</name>
        <dbReference type="ChEBI" id="CHEBI:29105"/>
    </ligand>
</feature>
<keyword evidence="4 5" id="KW-0687">Ribonucleoprotein</keyword>
<evidence type="ECO:0000256" key="5">
    <source>
        <dbReference type="HAMAP-Rule" id="MF_00371"/>
    </source>
</evidence>
<dbReference type="InterPro" id="IPR023407">
    <property type="entry name" value="Ribosomal_eS27_Zn-bd_dom_sf"/>
</dbReference>
<keyword evidence="3 5" id="KW-0689">Ribosomal protein</keyword>
<organism evidence="6">
    <name type="scientific">uncultured marine group II/III euryarchaeote AD1000_104_B06</name>
    <dbReference type="NCBI Taxonomy" id="1457712"/>
    <lineage>
        <taxon>Archaea</taxon>
        <taxon>Methanobacteriati</taxon>
        <taxon>Methanobacteriota</taxon>
        <taxon>environmental samples</taxon>
    </lineage>
</organism>